<dbReference type="EMBL" id="JNSL01000024">
    <property type="protein sequence ID" value="KGA20103.1"/>
    <property type="molecule type" value="Genomic_DNA"/>
</dbReference>
<evidence type="ECO:0000259" key="1">
    <source>
        <dbReference type="Pfam" id="PF03713"/>
    </source>
</evidence>
<reference evidence="2" key="1">
    <citation type="submission" date="2014-06" db="EMBL/GenBank/DDBJ databases">
        <title>Key roles for freshwater Actinobacteria revealed by deep metagenomic sequencing.</title>
        <authorList>
            <person name="Ghai R."/>
            <person name="Mizuno C.M."/>
            <person name="Picazo A."/>
            <person name="Camacho A."/>
            <person name="Rodriguez-Valera F."/>
        </authorList>
    </citation>
    <scope>NUCLEOTIDE SEQUENCE</scope>
</reference>
<dbReference type="PANTHER" id="PTHR36933">
    <property type="entry name" value="SLL0788 PROTEIN"/>
    <property type="match status" value="1"/>
</dbReference>
<dbReference type="AlphaFoldDB" id="A0A094SND5"/>
<comment type="caution">
    <text evidence="2">The sequence shown here is derived from an EMBL/GenBank/DDBJ whole genome shotgun (WGS) entry which is preliminary data.</text>
</comment>
<dbReference type="Gene3D" id="1.20.1260.10">
    <property type="match status" value="1"/>
</dbReference>
<dbReference type="InterPro" id="IPR005183">
    <property type="entry name" value="DUF305_CopM-like"/>
</dbReference>
<feature type="domain" description="DUF305" evidence="1">
    <location>
        <begin position="36"/>
        <end position="172"/>
    </location>
</feature>
<dbReference type="PROSITE" id="PS51257">
    <property type="entry name" value="PROKAR_LIPOPROTEIN"/>
    <property type="match status" value="1"/>
</dbReference>
<name>A0A094SND5_9ZZZZ</name>
<organism evidence="2">
    <name type="scientific">freshwater metagenome</name>
    <dbReference type="NCBI Taxonomy" id="449393"/>
    <lineage>
        <taxon>unclassified sequences</taxon>
        <taxon>metagenomes</taxon>
        <taxon>ecological metagenomes</taxon>
    </lineage>
</organism>
<evidence type="ECO:0000313" key="2">
    <source>
        <dbReference type="EMBL" id="KGA20103.1"/>
    </source>
</evidence>
<proteinExistence type="predicted"/>
<accession>A0A094SND5</accession>
<protein>
    <recommendedName>
        <fullName evidence="1">DUF305 domain-containing protein</fullName>
    </recommendedName>
</protein>
<dbReference type="PANTHER" id="PTHR36933:SF1">
    <property type="entry name" value="SLL0788 PROTEIN"/>
    <property type="match status" value="1"/>
</dbReference>
<dbReference type="InterPro" id="IPR012347">
    <property type="entry name" value="Ferritin-like"/>
</dbReference>
<dbReference type="Pfam" id="PF03713">
    <property type="entry name" value="DUF305"/>
    <property type="match status" value="1"/>
</dbReference>
<sequence length="175" mass="18727">MRLRTLAAISLTAIGALLLAGCSASSQSSSEYSAEDIAFAEMMIPHHEQAVEMTELALLNTSNPEILELAQQIKAAQGPEIELMKSWTGVNTSAHAGHTMDGMLSGGEISNLRDAQGKEFDALFLEGMIKHHEGAIEMAQATVSSENQSVAELSASIIESQKLEISKMKELLAKN</sequence>
<gene>
    <name evidence="2" type="ORF">GM51_5625</name>
</gene>